<dbReference type="AlphaFoldDB" id="A0A2T5GDA3"/>
<sequence length="37" mass="4681">MRRRPLRRAIFLNRCIMKRNFVRRKENPFRSPTKVVH</sequence>
<accession>A0A2T5GDA3</accession>
<protein>
    <submittedName>
        <fullName evidence="1">Uncharacterized protein</fullName>
    </submittedName>
</protein>
<comment type="caution">
    <text evidence="1">The sequence shown here is derived from an EMBL/GenBank/DDBJ whole genome shotgun (WGS) entry which is preliminary data.</text>
</comment>
<dbReference type="Proteomes" id="UP000244180">
    <property type="component" value="Unassembled WGS sequence"/>
</dbReference>
<evidence type="ECO:0000313" key="2">
    <source>
        <dbReference type="Proteomes" id="UP000244180"/>
    </source>
</evidence>
<evidence type="ECO:0000313" key="1">
    <source>
        <dbReference type="EMBL" id="PTQ54155.1"/>
    </source>
</evidence>
<reference evidence="1 2" key="1">
    <citation type="submission" date="2017-08" db="EMBL/GenBank/DDBJ databases">
        <title>Burning lignite coal seam in the remote Altai Mountains harbors a hydrogen-driven thermophilic microbial community.</title>
        <authorList>
            <person name="Kadnikov V.V."/>
            <person name="Mardanov A.V."/>
            <person name="Ivasenko D."/>
            <person name="Beletsky A.V."/>
            <person name="Karnachuk O.V."/>
            <person name="Ravin N.V."/>
        </authorList>
    </citation>
    <scope>NUCLEOTIDE SEQUENCE [LARGE SCALE GENOMIC DNA]</scope>
    <source>
        <strain evidence="1">AL33</strain>
    </source>
</reference>
<name>A0A2T5GDA3_HYDSH</name>
<organism evidence="1 2">
    <name type="scientific">Hydrogenibacillus schlegelii</name>
    <name type="common">Bacillus schlegelii</name>
    <dbReference type="NCBI Taxonomy" id="1484"/>
    <lineage>
        <taxon>Bacteria</taxon>
        <taxon>Bacillati</taxon>
        <taxon>Bacillota</taxon>
        <taxon>Bacilli</taxon>
        <taxon>Bacillales</taxon>
        <taxon>Bacillales Family X. Incertae Sedis</taxon>
        <taxon>Hydrogenibacillus</taxon>
    </lineage>
</organism>
<proteinExistence type="predicted"/>
<dbReference type="EMBL" id="PEBV01000006">
    <property type="protein sequence ID" value="PTQ54155.1"/>
    <property type="molecule type" value="Genomic_DNA"/>
</dbReference>
<gene>
    <name evidence="1" type="ORF">HSCHL_0799</name>
</gene>